<dbReference type="EMBL" id="WSEL01000009">
    <property type="protein sequence ID" value="MVQ30968.1"/>
    <property type="molecule type" value="Genomic_DNA"/>
</dbReference>
<dbReference type="Proteomes" id="UP000469385">
    <property type="component" value="Unassembled WGS sequence"/>
</dbReference>
<dbReference type="SUPFAM" id="SSF55781">
    <property type="entry name" value="GAF domain-like"/>
    <property type="match status" value="1"/>
</dbReference>
<evidence type="ECO:0000313" key="7">
    <source>
        <dbReference type="Proteomes" id="UP000469385"/>
    </source>
</evidence>
<dbReference type="InterPro" id="IPR036390">
    <property type="entry name" value="WH_DNA-bd_sf"/>
</dbReference>
<dbReference type="InterPro" id="IPR050707">
    <property type="entry name" value="HTH_MetabolicPath_Reg"/>
</dbReference>
<dbReference type="PANTHER" id="PTHR30136:SF7">
    <property type="entry name" value="HTH-TYPE TRANSCRIPTIONAL REGULATOR KDGR-RELATED"/>
    <property type="match status" value="1"/>
</dbReference>
<evidence type="ECO:0000259" key="4">
    <source>
        <dbReference type="PROSITE" id="PS51077"/>
    </source>
</evidence>
<reference evidence="6 7" key="1">
    <citation type="submission" date="2019-12" db="EMBL/GenBank/DDBJ databases">
        <authorList>
            <person name="Huq M.A."/>
        </authorList>
    </citation>
    <scope>NUCLEOTIDE SEQUENCE [LARGE SCALE GENOMIC DNA]</scope>
    <source>
        <strain evidence="6 7">MAH-25</strain>
    </source>
</reference>
<comment type="caution">
    <text evidence="6">The sequence shown here is derived from an EMBL/GenBank/DDBJ whole genome shotgun (WGS) entry which is preliminary data.</text>
</comment>
<dbReference type="GO" id="GO:0003700">
    <property type="term" value="F:DNA-binding transcription factor activity"/>
    <property type="evidence" value="ECO:0007669"/>
    <property type="project" value="TreeGrafter"/>
</dbReference>
<dbReference type="InterPro" id="IPR036388">
    <property type="entry name" value="WH-like_DNA-bd_sf"/>
</dbReference>
<dbReference type="Gene3D" id="3.30.450.40">
    <property type="match status" value="1"/>
</dbReference>
<dbReference type="SUPFAM" id="SSF46785">
    <property type="entry name" value="Winged helix' DNA-binding domain"/>
    <property type="match status" value="1"/>
</dbReference>
<dbReference type="PROSITE" id="PS51078">
    <property type="entry name" value="ICLR_ED"/>
    <property type="match status" value="1"/>
</dbReference>
<dbReference type="InterPro" id="IPR005471">
    <property type="entry name" value="Tscrpt_reg_IclR_N"/>
</dbReference>
<organism evidence="6 7">
    <name type="scientific">Ramlibacter pinisoli</name>
    <dbReference type="NCBI Taxonomy" id="2682844"/>
    <lineage>
        <taxon>Bacteria</taxon>
        <taxon>Pseudomonadati</taxon>
        <taxon>Pseudomonadota</taxon>
        <taxon>Betaproteobacteria</taxon>
        <taxon>Burkholderiales</taxon>
        <taxon>Comamonadaceae</taxon>
        <taxon>Ramlibacter</taxon>
    </lineage>
</organism>
<accession>A0A6N8IW03</accession>
<sequence length="263" mass="28969">MTASTPPVTDSESPRNKYAVPALEKALDVLEYLSEQAVPLTQAQLARALGREPSELFRMLTVLEARGYLRRDDAGGYQLTLKLFELSRTHSPHEQLIDVATPLMRDLVDLARQSCHLSVLHRDKVLVLEQVESPQPVRLSVQIGSLHSPVATVSGQLLLAHLEAGERTELLARQADYLRMGARERQEFNERLERVRADGWAYAEGARFMGGIDLGVPIGSEGARTRAALTIAALKGPDCPDLFDLLPRLQQCAGEITRICGLG</sequence>
<keyword evidence="7" id="KW-1185">Reference proteome</keyword>
<dbReference type="AlphaFoldDB" id="A0A6N8IW03"/>
<gene>
    <name evidence="6" type="ORF">GON04_16025</name>
</gene>
<evidence type="ECO:0000256" key="3">
    <source>
        <dbReference type="ARBA" id="ARBA00023163"/>
    </source>
</evidence>
<dbReference type="SMART" id="SM00346">
    <property type="entry name" value="HTH_ICLR"/>
    <property type="match status" value="1"/>
</dbReference>
<protein>
    <submittedName>
        <fullName evidence="6">Helix-turn-helix domain-containing protein</fullName>
    </submittedName>
</protein>
<dbReference type="RefSeq" id="WP_157399068.1">
    <property type="nucleotide sequence ID" value="NZ_WSEL01000009.1"/>
</dbReference>
<evidence type="ECO:0000256" key="1">
    <source>
        <dbReference type="ARBA" id="ARBA00023015"/>
    </source>
</evidence>
<dbReference type="InterPro" id="IPR014757">
    <property type="entry name" value="Tscrpt_reg_IclR_C"/>
</dbReference>
<proteinExistence type="predicted"/>
<dbReference type="GO" id="GO:0003677">
    <property type="term" value="F:DNA binding"/>
    <property type="evidence" value="ECO:0007669"/>
    <property type="project" value="UniProtKB-KW"/>
</dbReference>
<keyword evidence="1" id="KW-0805">Transcription regulation</keyword>
<keyword evidence="3" id="KW-0804">Transcription</keyword>
<dbReference type="InterPro" id="IPR029016">
    <property type="entry name" value="GAF-like_dom_sf"/>
</dbReference>
<evidence type="ECO:0000259" key="5">
    <source>
        <dbReference type="PROSITE" id="PS51078"/>
    </source>
</evidence>
<evidence type="ECO:0000256" key="2">
    <source>
        <dbReference type="ARBA" id="ARBA00023125"/>
    </source>
</evidence>
<name>A0A6N8IW03_9BURK</name>
<dbReference type="Gene3D" id="1.10.10.10">
    <property type="entry name" value="Winged helix-like DNA-binding domain superfamily/Winged helix DNA-binding domain"/>
    <property type="match status" value="1"/>
</dbReference>
<dbReference type="PANTHER" id="PTHR30136">
    <property type="entry name" value="HELIX-TURN-HELIX TRANSCRIPTIONAL REGULATOR, ICLR FAMILY"/>
    <property type="match status" value="1"/>
</dbReference>
<dbReference type="PROSITE" id="PS51077">
    <property type="entry name" value="HTH_ICLR"/>
    <property type="match status" value="1"/>
</dbReference>
<dbReference type="Pfam" id="PF01614">
    <property type="entry name" value="IclR_C"/>
    <property type="match status" value="1"/>
</dbReference>
<evidence type="ECO:0000313" key="6">
    <source>
        <dbReference type="EMBL" id="MVQ30968.1"/>
    </source>
</evidence>
<feature type="domain" description="IclR-ED" evidence="5">
    <location>
        <begin position="82"/>
        <end position="262"/>
    </location>
</feature>
<feature type="domain" description="HTH iclR-type" evidence="4">
    <location>
        <begin position="20"/>
        <end position="81"/>
    </location>
</feature>
<keyword evidence="2" id="KW-0238">DNA-binding</keyword>
<dbReference type="GO" id="GO:0045892">
    <property type="term" value="P:negative regulation of DNA-templated transcription"/>
    <property type="evidence" value="ECO:0007669"/>
    <property type="project" value="TreeGrafter"/>
</dbReference>
<dbReference type="Pfam" id="PF09339">
    <property type="entry name" value="HTH_IclR"/>
    <property type="match status" value="1"/>
</dbReference>